<gene>
    <name evidence="1" type="ORF">PhCBS80983_g00368</name>
</gene>
<evidence type="ECO:0000313" key="1">
    <source>
        <dbReference type="EMBL" id="TPX62675.1"/>
    </source>
</evidence>
<keyword evidence="2" id="KW-1185">Reference proteome</keyword>
<organism evidence="1 2">
    <name type="scientific">Powellomyces hirtus</name>
    <dbReference type="NCBI Taxonomy" id="109895"/>
    <lineage>
        <taxon>Eukaryota</taxon>
        <taxon>Fungi</taxon>
        <taxon>Fungi incertae sedis</taxon>
        <taxon>Chytridiomycota</taxon>
        <taxon>Chytridiomycota incertae sedis</taxon>
        <taxon>Chytridiomycetes</taxon>
        <taxon>Spizellomycetales</taxon>
        <taxon>Powellomycetaceae</taxon>
        <taxon>Powellomyces</taxon>
    </lineage>
</organism>
<name>A0A507EH00_9FUNG</name>
<dbReference type="Proteomes" id="UP000318582">
    <property type="component" value="Unassembled WGS sequence"/>
</dbReference>
<protein>
    <submittedName>
        <fullName evidence="1">Uncharacterized protein</fullName>
    </submittedName>
</protein>
<reference evidence="1 2" key="1">
    <citation type="journal article" date="2019" name="Sci. Rep.">
        <title>Comparative genomics of chytrid fungi reveal insights into the obligate biotrophic and pathogenic lifestyle of Synchytrium endobioticum.</title>
        <authorList>
            <person name="van de Vossenberg B.T.L.H."/>
            <person name="Warris S."/>
            <person name="Nguyen H.D.T."/>
            <person name="van Gent-Pelzer M.P.E."/>
            <person name="Joly D.L."/>
            <person name="van de Geest H.C."/>
            <person name="Bonants P.J.M."/>
            <person name="Smith D.S."/>
            <person name="Levesque C.A."/>
            <person name="van der Lee T.A.J."/>
        </authorList>
    </citation>
    <scope>NUCLEOTIDE SEQUENCE [LARGE SCALE GENOMIC DNA]</scope>
    <source>
        <strain evidence="1 2">CBS 809.83</strain>
    </source>
</reference>
<evidence type="ECO:0000313" key="2">
    <source>
        <dbReference type="Proteomes" id="UP000318582"/>
    </source>
</evidence>
<comment type="caution">
    <text evidence="1">The sequence shown here is derived from an EMBL/GenBank/DDBJ whole genome shotgun (WGS) entry which is preliminary data.</text>
</comment>
<dbReference type="AlphaFoldDB" id="A0A507EH00"/>
<sequence length="166" mass="19021">MTLSPPAPSGRGLKPVNSVNYEPTAARILGPNHYQIRDHDVKYRLLKLSFTFGGQFDQCPQYKHELMLDSPVFLQFRQALIQLGAENSWALIYELNAFRSGHTDAHFRPWLLSGLTRDDIIKQDTMTRFFVPRTLRVSYSLLANIALVQQDVITRKIKGSHHSLIE</sequence>
<dbReference type="EMBL" id="QEAQ01000002">
    <property type="protein sequence ID" value="TPX62675.1"/>
    <property type="molecule type" value="Genomic_DNA"/>
</dbReference>
<proteinExistence type="predicted"/>
<accession>A0A507EH00</accession>